<sequence>MALWHPTPTDVTPEALGDPPEFLERSDGDFTYPELLQLSDECTPAEFHDALARKVPFNLKELDSRLATELVQWLYEHMDLGLTAFGTNGVHFMTPGMPGVVLGGPEAPCNFPTLRVRHLQKVLDTDLFGVGITPGDCKLRALSVLVDYSTTYGSNITWVRTIPFKETLPCAALDTLLARVVAQPKTSNFKLQIFAMAWCMKRDQSHTLTELTAKVHDVSADAELLVPDMEAKSVYLEYLLNQHHYYDSFRLLNAYGTEDLPRAAGWSAGHWEVGLQPRFETWDEWHRNQLSANTQ</sequence>
<evidence type="ECO:0000313" key="2">
    <source>
        <dbReference type="Proteomes" id="UP001140513"/>
    </source>
</evidence>
<dbReference type="RefSeq" id="XP_056073818.1">
    <property type="nucleotide sequence ID" value="XM_056213510.1"/>
</dbReference>
<name>A0A9W8XQY0_9PLEO</name>
<keyword evidence="2" id="KW-1185">Reference proteome</keyword>
<dbReference type="EMBL" id="JAPEUX010000003">
    <property type="protein sequence ID" value="KAJ4356692.1"/>
    <property type="molecule type" value="Genomic_DNA"/>
</dbReference>
<accession>A0A9W8XQY0</accession>
<dbReference type="AlphaFoldDB" id="A0A9W8XQY0"/>
<dbReference type="OrthoDB" id="10442351at2759"/>
<dbReference type="Proteomes" id="UP001140513">
    <property type="component" value="Unassembled WGS sequence"/>
</dbReference>
<organism evidence="1 2">
    <name type="scientific">Didymosphaeria variabile</name>
    <dbReference type="NCBI Taxonomy" id="1932322"/>
    <lineage>
        <taxon>Eukaryota</taxon>
        <taxon>Fungi</taxon>
        <taxon>Dikarya</taxon>
        <taxon>Ascomycota</taxon>
        <taxon>Pezizomycotina</taxon>
        <taxon>Dothideomycetes</taxon>
        <taxon>Pleosporomycetidae</taxon>
        <taxon>Pleosporales</taxon>
        <taxon>Massarineae</taxon>
        <taxon>Didymosphaeriaceae</taxon>
        <taxon>Didymosphaeria</taxon>
    </lineage>
</organism>
<comment type="caution">
    <text evidence="1">The sequence shown here is derived from an EMBL/GenBank/DDBJ whole genome shotgun (WGS) entry which is preliminary data.</text>
</comment>
<proteinExistence type="predicted"/>
<dbReference type="GeneID" id="80908258"/>
<evidence type="ECO:0000313" key="1">
    <source>
        <dbReference type="EMBL" id="KAJ4356692.1"/>
    </source>
</evidence>
<protein>
    <submittedName>
        <fullName evidence="1">Uncharacterized protein</fullName>
    </submittedName>
</protein>
<gene>
    <name evidence="1" type="ORF">N0V89_004728</name>
</gene>
<reference evidence="1" key="1">
    <citation type="submission" date="2022-10" db="EMBL/GenBank/DDBJ databases">
        <title>Tapping the CABI collections for fungal endophytes: first genome assemblies for Collariella, Neodidymelliopsis, Ascochyta clinopodiicola, Didymella pomorum, Didymosphaeria variabile, Neocosmospora piperis and Neocucurbitaria cava.</title>
        <authorList>
            <person name="Hill R."/>
        </authorList>
    </citation>
    <scope>NUCLEOTIDE SEQUENCE</scope>
    <source>
        <strain evidence="1">IMI 356815</strain>
    </source>
</reference>